<dbReference type="Pfam" id="PF13639">
    <property type="entry name" value="zf-RING_2"/>
    <property type="match status" value="1"/>
</dbReference>
<feature type="compositionally biased region" description="Basic residues" evidence="5">
    <location>
        <begin position="49"/>
        <end position="59"/>
    </location>
</feature>
<feature type="domain" description="RING-type" evidence="6">
    <location>
        <begin position="101"/>
        <end position="143"/>
    </location>
</feature>
<feature type="region of interest" description="Disordered" evidence="5">
    <location>
        <begin position="1"/>
        <end position="59"/>
    </location>
</feature>
<dbReference type="SUPFAM" id="SSF57850">
    <property type="entry name" value="RING/U-box"/>
    <property type="match status" value="1"/>
</dbReference>
<keyword evidence="8" id="KW-1185">Reference proteome</keyword>
<dbReference type="Gene3D" id="3.30.40.10">
    <property type="entry name" value="Zinc/RING finger domain, C3HC4 (zinc finger)"/>
    <property type="match status" value="1"/>
</dbReference>
<keyword evidence="2 4" id="KW-0863">Zinc-finger</keyword>
<evidence type="ECO:0000256" key="5">
    <source>
        <dbReference type="SAM" id="MobiDB-lite"/>
    </source>
</evidence>
<feature type="compositionally biased region" description="Basic and acidic residues" evidence="5">
    <location>
        <begin position="385"/>
        <end position="401"/>
    </location>
</feature>
<evidence type="ECO:0000313" key="8">
    <source>
        <dbReference type="Proteomes" id="UP000316270"/>
    </source>
</evidence>
<accession>A0A517LI23</accession>
<evidence type="ECO:0000256" key="3">
    <source>
        <dbReference type="ARBA" id="ARBA00022833"/>
    </source>
</evidence>
<name>A0A517LI23_9PEZI</name>
<dbReference type="PROSITE" id="PS50089">
    <property type="entry name" value="ZF_RING_2"/>
    <property type="match status" value="1"/>
</dbReference>
<feature type="compositionally biased region" description="Acidic residues" evidence="5">
    <location>
        <begin position="365"/>
        <end position="384"/>
    </location>
</feature>
<feature type="compositionally biased region" description="Polar residues" evidence="5">
    <location>
        <begin position="1"/>
        <end position="36"/>
    </location>
</feature>
<dbReference type="PANTHER" id="PTHR15710">
    <property type="entry name" value="E3 UBIQUITIN-PROTEIN LIGASE PRAJA"/>
    <property type="match status" value="1"/>
</dbReference>
<dbReference type="EMBL" id="CP042197">
    <property type="protein sequence ID" value="QDS75292.1"/>
    <property type="molecule type" value="Genomic_DNA"/>
</dbReference>
<protein>
    <recommendedName>
        <fullName evidence="6">RING-type domain-containing protein</fullName>
    </recommendedName>
</protein>
<evidence type="ECO:0000256" key="4">
    <source>
        <dbReference type="PROSITE-ProRule" id="PRU00175"/>
    </source>
</evidence>
<keyword evidence="3" id="KW-0862">Zinc</keyword>
<dbReference type="AlphaFoldDB" id="A0A517LI23"/>
<evidence type="ECO:0000256" key="2">
    <source>
        <dbReference type="ARBA" id="ARBA00022771"/>
    </source>
</evidence>
<dbReference type="STRING" id="50376.A0A517LI23"/>
<feature type="region of interest" description="Disordered" evidence="5">
    <location>
        <begin position="364"/>
        <end position="401"/>
    </location>
</feature>
<evidence type="ECO:0000256" key="1">
    <source>
        <dbReference type="ARBA" id="ARBA00022723"/>
    </source>
</evidence>
<organism evidence="7 8">
    <name type="scientific">Venturia effusa</name>
    <dbReference type="NCBI Taxonomy" id="50376"/>
    <lineage>
        <taxon>Eukaryota</taxon>
        <taxon>Fungi</taxon>
        <taxon>Dikarya</taxon>
        <taxon>Ascomycota</taxon>
        <taxon>Pezizomycotina</taxon>
        <taxon>Dothideomycetes</taxon>
        <taxon>Pleosporomycetidae</taxon>
        <taxon>Venturiales</taxon>
        <taxon>Venturiaceae</taxon>
        <taxon>Venturia</taxon>
    </lineage>
</organism>
<evidence type="ECO:0000313" key="7">
    <source>
        <dbReference type="EMBL" id="QDS75292.1"/>
    </source>
</evidence>
<sequence length="401" mass="45097">MVSNPGTRRLQTTNPRHTPVITSNTKAATIGASNPEDTGKKARTNGGSTKKKSRKKRFKVPKRRAKVKKFFGKAAKEVEDVKITETAAMAQACEQRSEQRCHICLELVVSGGEYHIKLPCNHEFGSACIIKWLGYRKSCPLCRFICSISGSEESVHLYEGITEASFQHGQLSIVTRGRRIQYSHLDTVEFRLNKDNTISIAFTCNKLFPFTAYPYHIQLPWSKGSPFDTFRVTAKALSIAKGTRIWHLTGVSRLRAARCSGTADTNGFYPYVFRDCLRYLIDDLLCITQCDAAAVAAEASTWMGSSRAGYFTQRKQMRCLKRLCTHVEKKRGKTRLQKHFQAVGTCEDAQAGDFWSESDWKIGLESDDESDDESDEVSDDEMDKEADTKLDKKHDTGANEE</sequence>
<dbReference type="Proteomes" id="UP000316270">
    <property type="component" value="Chromosome 13"/>
</dbReference>
<reference evidence="7 8" key="1">
    <citation type="submission" date="2019-07" db="EMBL/GenBank/DDBJ databases">
        <title>Finished genome of Venturia effusa.</title>
        <authorList>
            <person name="Young C.A."/>
            <person name="Cox M.P."/>
            <person name="Ganley A.R.D."/>
            <person name="David W.J."/>
        </authorList>
    </citation>
    <scope>NUCLEOTIDE SEQUENCE [LARGE SCALE GENOMIC DNA]</scope>
    <source>
        <strain evidence="8">albino</strain>
    </source>
</reference>
<keyword evidence="1" id="KW-0479">Metal-binding</keyword>
<gene>
    <name evidence="7" type="ORF">FKW77_001239</name>
</gene>
<dbReference type="InterPro" id="IPR013083">
    <property type="entry name" value="Znf_RING/FYVE/PHD"/>
</dbReference>
<dbReference type="SMART" id="SM00184">
    <property type="entry name" value="RING"/>
    <property type="match status" value="1"/>
</dbReference>
<proteinExistence type="predicted"/>
<dbReference type="InterPro" id="IPR001841">
    <property type="entry name" value="Znf_RING"/>
</dbReference>
<dbReference type="OrthoDB" id="8062037at2759"/>
<evidence type="ECO:0000259" key="6">
    <source>
        <dbReference type="PROSITE" id="PS50089"/>
    </source>
</evidence>
<dbReference type="GO" id="GO:0008270">
    <property type="term" value="F:zinc ion binding"/>
    <property type="evidence" value="ECO:0007669"/>
    <property type="project" value="UniProtKB-KW"/>
</dbReference>